<keyword evidence="1 6" id="KW-0963">Cytoplasm</keyword>
<feature type="disulfide bond" description="Redox-active" evidence="6">
    <location>
        <begin position="258"/>
        <end position="261"/>
    </location>
</feature>
<dbReference type="GO" id="GO:0044183">
    <property type="term" value="F:protein folding chaperone"/>
    <property type="evidence" value="ECO:0007669"/>
    <property type="project" value="TreeGrafter"/>
</dbReference>
<dbReference type="CDD" id="cd00498">
    <property type="entry name" value="Hsp33"/>
    <property type="match status" value="1"/>
</dbReference>
<dbReference type="EMBL" id="CP046565">
    <property type="protein sequence ID" value="QJD29081.1"/>
    <property type="molecule type" value="Genomic_DNA"/>
</dbReference>
<dbReference type="AlphaFoldDB" id="A0A858Q5H6"/>
<keyword evidence="3 6" id="KW-1015">Disulfide bond</keyword>
<evidence type="ECO:0000256" key="5">
    <source>
        <dbReference type="ARBA" id="ARBA00023284"/>
    </source>
</evidence>
<sequence length="289" mass="32670">MKNSDSFQRFLFEDVGIRGELVRLDASWQAVLQRHPYPANVSRHLGQALAAVVLLSGTIKFKGALIVQIQSQGPLYTLVAQATHRQTIRGIAHWRDPVPEGSLREVFGEGRLVLTLQNDGTEPYQGVVALEGKSLASALESYFSNSEQLATRLWLFADGQRAAGLFLQVLPAQIRAEDDWTRLVTLAETITEHEMLHLPFEDVLYRLYHEEKVRVFEAEPVVFRCTCSRQRIEAMLLALGKAEVEDILEEKGRIEVDCDFCNKRYQFDRVDIGALFSDEIKSAPSSTRH</sequence>
<keyword evidence="2 6" id="KW-0862">Zinc</keyword>
<protein>
    <recommendedName>
        <fullName evidence="6">33 kDa chaperonin</fullName>
    </recommendedName>
    <alternativeName>
        <fullName evidence="6">Heat shock protein 33 homolog</fullName>
        <shortName evidence="6">HSP33</shortName>
    </alternativeName>
</protein>
<reference evidence="8" key="1">
    <citation type="submission" date="2019-12" db="EMBL/GenBank/DDBJ databases">
        <authorList>
            <person name="Awala S.I."/>
            <person name="Rhee S.K."/>
        </authorList>
    </citation>
    <scope>NUCLEOTIDE SEQUENCE [LARGE SCALE GENOMIC DNA]</scope>
    <source>
        <strain evidence="8">IM1</strain>
    </source>
</reference>
<keyword evidence="8" id="KW-1185">Reference proteome</keyword>
<comment type="similarity">
    <text evidence="6">Belongs to the HSP33 family.</text>
</comment>
<dbReference type="HAMAP" id="MF_00117">
    <property type="entry name" value="HslO"/>
    <property type="match status" value="1"/>
</dbReference>
<dbReference type="GO" id="GO:0005737">
    <property type="term" value="C:cytoplasm"/>
    <property type="evidence" value="ECO:0007669"/>
    <property type="project" value="UniProtKB-SubCell"/>
</dbReference>
<organism evidence="7 8">
    <name type="scientific">Methylococcus geothermalis</name>
    <dbReference type="NCBI Taxonomy" id="2681310"/>
    <lineage>
        <taxon>Bacteria</taxon>
        <taxon>Pseudomonadati</taxon>
        <taxon>Pseudomonadota</taxon>
        <taxon>Gammaproteobacteria</taxon>
        <taxon>Methylococcales</taxon>
        <taxon>Methylococcaceae</taxon>
        <taxon>Methylococcus</taxon>
    </lineage>
</organism>
<comment type="subcellular location">
    <subcellularLocation>
        <location evidence="6">Cytoplasm</location>
    </subcellularLocation>
</comment>
<dbReference type="SUPFAM" id="SSF64397">
    <property type="entry name" value="Hsp33 domain"/>
    <property type="match status" value="1"/>
</dbReference>
<dbReference type="Pfam" id="PF01430">
    <property type="entry name" value="HSP33"/>
    <property type="match status" value="1"/>
</dbReference>
<dbReference type="Proteomes" id="UP000503004">
    <property type="component" value="Chromosome"/>
</dbReference>
<dbReference type="NCBIfam" id="NF001033">
    <property type="entry name" value="PRK00114.1"/>
    <property type="match status" value="1"/>
</dbReference>
<dbReference type="PIRSF" id="PIRSF005261">
    <property type="entry name" value="Heat_shock_Hsp33"/>
    <property type="match status" value="1"/>
</dbReference>
<dbReference type="InterPro" id="IPR016153">
    <property type="entry name" value="Heat_shock_Hsp33_N"/>
</dbReference>
<dbReference type="GO" id="GO:0042026">
    <property type="term" value="P:protein refolding"/>
    <property type="evidence" value="ECO:0007669"/>
    <property type="project" value="TreeGrafter"/>
</dbReference>
<dbReference type="SUPFAM" id="SSF118352">
    <property type="entry name" value="HSP33 redox switch-like"/>
    <property type="match status" value="1"/>
</dbReference>
<evidence type="ECO:0000256" key="4">
    <source>
        <dbReference type="ARBA" id="ARBA00023186"/>
    </source>
</evidence>
<gene>
    <name evidence="6" type="primary">hslO</name>
    <name evidence="7" type="ORF">GNH96_03250</name>
</gene>
<dbReference type="RefSeq" id="WP_169602247.1">
    <property type="nucleotide sequence ID" value="NZ_CP046565.1"/>
</dbReference>
<feature type="disulfide bond" description="Redox-active" evidence="6">
    <location>
        <begin position="225"/>
        <end position="227"/>
    </location>
</feature>
<keyword evidence="5 6" id="KW-0676">Redox-active center</keyword>
<evidence type="ECO:0000256" key="1">
    <source>
        <dbReference type="ARBA" id="ARBA00022490"/>
    </source>
</evidence>
<dbReference type="Gene3D" id="1.10.287.480">
    <property type="entry name" value="helix hairpin bin"/>
    <property type="match status" value="1"/>
</dbReference>
<evidence type="ECO:0000313" key="7">
    <source>
        <dbReference type="EMBL" id="QJD29081.1"/>
    </source>
</evidence>
<evidence type="ECO:0000256" key="2">
    <source>
        <dbReference type="ARBA" id="ARBA00022833"/>
    </source>
</evidence>
<evidence type="ECO:0000313" key="8">
    <source>
        <dbReference type="Proteomes" id="UP000503004"/>
    </source>
</evidence>
<evidence type="ECO:0000256" key="3">
    <source>
        <dbReference type="ARBA" id="ARBA00023157"/>
    </source>
</evidence>
<keyword evidence="4 6" id="KW-0143">Chaperone</keyword>
<evidence type="ECO:0000256" key="6">
    <source>
        <dbReference type="HAMAP-Rule" id="MF_00117"/>
    </source>
</evidence>
<comment type="function">
    <text evidence="6">Redox regulated molecular chaperone. Protects both thermally unfolding and oxidatively damaged proteins from irreversible aggregation. Plays an important role in the bacterial defense system toward oxidative stress.</text>
</comment>
<dbReference type="InterPro" id="IPR016154">
    <property type="entry name" value="Heat_shock_Hsp33_C"/>
</dbReference>
<dbReference type="PANTHER" id="PTHR30111">
    <property type="entry name" value="33 KDA CHAPERONIN"/>
    <property type="match status" value="1"/>
</dbReference>
<name>A0A858Q5H6_9GAMM</name>
<dbReference type="InterPro" id="IPR000397">
    <property type="entry name" value="Heat_shock_Hsp33"/>
</dbReference>
<accession>A0A858Q5H6</accession>
<dbReference type="Gene3D" id="3.55.30.10">
    <property type="entry name" value="Hsp33 domain"/>
    <property type="match status" value="1"/>
</dbReference>
<dbReference type="InterPro" id="IPR023212">
    <property type="entry name" value="Hsp33_helix_hairpin_bin_dom_sf"/>
</dbReference>
<dbReference type="KEGG" id="metu:GNH96_03250"/>
<dbReference type="GO" id="GO:0051082">
    <property type="term" value="F:unfolded protein binding"/>
    <property type="evidence" value="ECO:0007669"/>
    <property type="project" value="UniProtKB-UniRule"/>
</dbReference>
<dbReference type="PANTHER" id="PTHR30111:SF1">
    <property type="entry name" value="33 KDA CHAPERONIN"/>
    <property type="match status" value="1"/>
</dbReference>
<proteinExistence type="inferred from homology"/>
<dbReference type="Gene3D" id="3.90.1280.10">
    <property type="entry name" value="HSP33 redox switch-like"/>
    <property type="match status" value="1"/>
</dbReference>
<comment type="PTM">
    <text evidence="6">Under oxidizing conditions two disulfide bonds are formed involving the reactive cysteines. Under reducing conditions zinc is bound to the reactive cysteines and the protein is inactive.</text>
</comment>